<dbReference type="InParanoid" id="E4XA04"/>
<evidence type="ECO:0000313" key="4">
    <source>
        <dbReference type="Proteomes" id="UP000001307"/>
    </source>
</evidence>
<dbReference type="Proteomes" id="UP000001307">
    <property type="component" value="Unassembled WGS sequence"/>
</dbReference>
<dbReference type="PANTHER" id="PTHR46093">
    <property type="entry name" value="ACYL-COA-BINDING DOMAIN-CONTAINING PROTEIN 5"/>
    <property type="match status" value="1"/>
</dbReference>
<dbReference type="Gene3D" id="2.20.100.10">
    <property type="entry name" value="Thrombospondin type-1 (TSP1) repeat"/>
    <property type="match status" value="1"/>
</dbReference>
<keyword evidence="2" id="KW-0677">Repeat</keyword>
<dbReference type="PROSITE" id="PS50092">
    <property type="entry name" value="TSP1"/>
    <property type="match status" value="1"/>
</dbReference>
<name>E4XA04_OIKDI</name>
<dbReference type="SUPFAM" id="SSF117281">
    <property type="entry name" value="Kelch motif"/>
    <property type="match status" value="1"/>
</dbReference>
<dbReference type="Gene3D" id="2.120.10.80">
    <property type="entry name" value="Kelch-type beta propeller"/>
    <property type="match status" value="1"/>
</dbReference>
<sequence length="377" mass="42603">MCESYSKARKCEGLSHESKYCRVKMCPQITGPWSEWSDCSKPCGGGSRWRKKNCEPIDLCYDLVKARQDESCNTSPCESRWSWSEWSDCECSSTKSTREYPYCFYKGQIVSKEMCFSEGPEPKRIIQSRACEKPTNPATCHLMITGGMIDGGIVLQDSLLTPFFLTMSDDDICSAAKRPIESVKDALKSKHVTTDKSGKPTCKPGESRYTWIDSSRFGHCMVTVENKLVIFGGRNAGSLWEEDLLVLNANNLRWEKHPFGGIKRAHGSCTVLNGRAWICGGEEHMERARAGRPVSSCHSFSFKDGWRDEASMPDPIINHALAAYPKTDSLFIVGGRYNHRDWSTVRFLRTGDENARWQNGANLPERVREVNSFLLQK</sequence>
<dbReference type="AlphaFoldDB" id="E4XA04"/>
<keyword evidence="1" id="KW-0880">Kelch repeat</keyword>
<dbReference type="InterPro" id="IPR000884">
    <property type="entry name" value="TSP1_rpt"/>
</dbReference>
<dbReference type="InterPro" id="IPR036383">
    <property type="entry name" value="TSP1_rpt_sf"/>
</dbReference>
<dbReference type="Pfam" id="PF00090">
    <property type="entry name" value="TSP_1"/>
    <property type="match status" value="1"/>
</dbReference>
<dbReference type="InterPro" id="IPR015915">
    <property type="entry name" value="Kelch-typ_b-propeller"/>
</dbReference>
<evidence type="ECO:0000256" key="2">
    <source>
        <dbReference type="ARBA" id="ARBA00022737"/>
    </source>
</evidence>
<proteinExistence type="predicted"/>
<keyword evidence="4" id="KW-1185">Reference proteome</keyword>
<dbReference type="EMBL" id="FN653031">
    <property type="protein sequence ID" value="CBY08372.1"/>
    <property type="molecule type" value="Genomic_DNA"/>
</dbReference>
<protein>
    <submittedName>
        <fullName evidence="3">Uncharacterized protein</fullName>
    </submittedName>
</protein>
<dbReference type="OrthoDB" id="98591at2759"/>
<dbReference type="SUPFAM" id="SSF82895">
    <property type="entry name" value="TSP-1 type 1 repeat"/>
    <property type="match status" value="1"/>
</dbReference>
<accession>E4XA04</accession>
<reference evidence="3 4" key="1">
    <citation type="journal article" date="2010" name="Science">
        <title>Plasticity of animal genome architecture unmasked by rapid evolution of a pelagic tunicate.</title>
        <authorList>
            <person name="Denoeud F."/>
            <person name="Henriet S."/>
            <person name="Mungpakdee S."/>
            <person name="Aury J.M."/>
            <person name="Da Silva C."/>
            <person name="Brinkmann H."/>
            <person name="Mikhaleva J."/>
            <person name="Olsen L.C."/>
            <person name="Jubin C."/>
            <person name="Canestro C."/>
            <person name="Bouquet J.M."/>
            <person name="Danks G."/>
            <person name="Poulain J."/>
            <person name="Campsteijn C."/>
            <person name="Adamski M."/>
            <person name="Cross I."/>
            <person name="Yadetie F."/>
            <person name="Muffato M."/>
            <person name="Louis A."/>
            <person name="Butcher S."/>
            <person name="Tsagkogeorga G."/>
            <person name="Konrad A."/>
            <person name="Singh S."/>
            <person name="Jensen M.F."/>
            <person name="Cong E.H."/>
            <person name="Eikeseth-Otteraa H."/>
            <person name="Noel B."/>
            <person name="Anthouard V."/>
            <person name="Porcel B.M."/>
            <person name="Kachouri-Lafond R."/>
            <person name="Nishino A."/>
            <person name="Ugolini M."/>
            <person name="Chourrout P."/>
            <person name="Nishida H."/>
            <person name="Aasland R."/>
            <person name="Huzurbazar S."/>
            <person name="Westhof E."/>
            <person name="Delsuc F."/>
            <person name="Lehrach H."/>
            <person name="Reinhardt R."/>
            <person name="Weissenbach J."/>
            <person name="Roy S.W."/>
            <person name="Artiguenave F."/>
            <person name="Postlethwait J.H."/>
            <person name="Manak J.R."/>
            <person name="Thompson E.M."/>
            <person name="Jaillon O."/>
            <person name="Du Pasquier L."/>
            <person name="Boudinot P."/>
            <person name="Liberles D.A."/>
            <person name="Volff J.N."/>
            <person name="Philippe H."/>
            <person name="Lenhard B."/>
            <person name="Roest Crollius H."/>
            <person name="Wincker P."/>
            <person name="Chourrout D."/>
        </authorList>
    </citation>
    <scope>NUCLEOTIDE SEQUENCE [LARGE SCALE GENOMIC DNA]</scope>
</reference>
<evidence type="ECO:0000313" key="3">
    <source>
        <dbReference type="EMBL" id="CBY08372.1"/>
    </source>
</evidence>
<organism evidence="3 4">
    <name type="scientific">Oikopleura dioica</name>
    <name type="common">Tunicate</name>
    <dbReference type="NCBI Taxonomy" id="34765"/>
    <lineage>
        <taxon>Eukaryota</taxon>
        <taxon>Metazoa</taxon>
        <taxon>Chordata</taxon>
        <taxon>Tunicata</taxon>
        <taxon>Appendicularia</taxon>
        <taxon>Copelata</taxon>
        <taxon>Oikopleuridae</taxon>
        <taxon>Oikopleura</taxon>
    </lineage>
</organism>
<dbReference type="PANTHER" id="PTHR46093:SF18">
    <property type="entry name" value="FIBRONECTIN TYPE-III DOMAIN-CONTAINING PROTEIN"/>
    <property type="match status" value="1"/>
</dbReference>
<evidence type="ECO:0000256" key="1">
    <source>
        <dbReference type="ARBA" id="ARBA00022441"/>
    </source>
</evidence>
<gene>
    <name evidence="3" type="ORF">GSOID_T00004938001</name>
</gene>
<dbReference type="SMART" id="SM00209">
    <property type="entry name" value="TSP1"/>
    <property type="match status" value="2"/>
</dbReference>